<evidence type="ECO:0000256" key="1">
    <source>
        <dbReference type="SAM" id="Phobius"/>
    </source>
</evidence>
<keyword evidence="3" id="KW-1185">Reference proteome</keyword>
<keyword evidence="1" id="KW-1133">Transmembrane helix</keyword>
<accession>A0A7W8DIT1</accession>
<sequence>MTSTRHFALSFFGPVAAAALFCGLVFLNWRMLEEHRVAPLVTMLVGALVSAIVTRWAVRNYVPVRCPFCGGRSYEIPDRANRFMCRVCGKDH</sequence>
<evidence type="ECO:0000313" key="2">
    <source>
        <dbReference type="EMBL" id="MBB5031310.1"/>
    </source>
</evidence>
<name>A0A7W8DIT1_9BACT</name>
<feature type="transmembrane region" description="Helical" evidence="1">
    <location>
        <begin position="7"/>
        <end position="31"/>
    </location>
</feature>
<dbReference type="AlphaFoldDB" id="A0A7W8DIT1"/>
<protein>
    <submittedName>
        <fullName evidence="2">Uncharacterized protein</fullName>
    </submittedName>
</protein>
<proteinExistence type="predicted"/>
<keyword evidence="1" id="KW-0812">Transmembrane</keyword>
<dbReference type="RefSeq" id="WP_184338240.1">
    <property type="nucleotide sequence ID" value="NZ_JACHIG010000001.1"/>
</dbReference>
<comment type="caution">
    <text evidence="2">The sequence shown here is derived from an EMBL/GenBank/DDBJ whole genome shotgun (WGS) entry which is preliminary data.</text>
</comment>
<dbReference type="Proteomes" id="UP000590740">
    <property type="component" value="Unassembled WGS sequence"/>
</dbReference>
<reference evidence="2 3" key="1">
    <citation type="submission" date="2020-08" db="EMBL/GenBank/DDBJ databases">
        <title>Genomic Encyclopedia of Type Strains, Phase IV (KMG-IV): sequencing the most valuable type-strain genomes for metagenomic binning, comparative biology and taxonomic classification.</title>
        <authorList>
            <person name="Goeker M."/>
        </authorList>
    </citation>
    <scope>NUCLEOTIDE SEQUENCE [LARGE SCALE GENOMIC DNA]</scope>
    <source>
        <strain evidence="2 3">DSM 12252</strain>
    </source>
</reference>
<evidence type="ECO:0000313" key="3">
    <source>
        <dbReference type="Proteomes" id="UP000590740"/>
    </source>
</evidence>
<feature type="transmembrane region" description="Helical" evidence="1">
    <location>
        <begin position="37"/>
        <end position="58"/>
    </location>
</feature>
<keyword evidence="1" id="KW-0472">Membrane</keyword>
<gene>
    <name evidence="2" type="ORF">HNQ65_000864</name>
</gene>
<organism evidence="2 3">
    <name type="scientific">Prosthecobacter vanneervenii</name>
    <dbReference type="NCBI Taxonomy" id="48466"/>
    <lineage>
        <taxon>Bacteria</taxon>
        <taxon>Pseudomonadati</taxon>
        <taxon>Verrucomicrobiota</taxon>
        <taxon>Verrucomicrobiia</taxon>
        <taxon>Verrucomicrobiales</taxon>
        <taxon>Verrucomicrobiaceae</taxon>
        <taxon>Prosthecobacter</taxon>
    </lineage>
</organism>
<dbReference type="EMBL" id="JACHIG010000001">
    <property type="protein sequence ID" value="MBB5031310.1"/>
    <property type="molecule type" value="Genomic_DNA"/>
</dbReference>